<name>A0A137NWT2_CONC2</name>
<feature type="chain" id="PRO_5007294160" description="Secreted protein" evidence="1">
    <location>
        <begin position="21"/>
        <end position="223"/>
    </location>
</feature>
<dbReference type="EMBL" id="KQ964656">
    <property type="protein sequence ID" value="KXN67158.1"/>
    <property type="molecule type" value="Genomic_DNA"/>
</dbReference>
<protein>
    <recommendedName>
        <fullName evidence="4">Secreted protein</fullName>
    </recommendedName>
</protein>
<gene>
    <name evidence="2" type="ORF">CONCODRAFT_73199</name>
</gene>
<reference evidence="2 3" key="1">
    <citation type="journal article" date="2015" name="Genome Biol. Evol.">
        <title>Phylogenomic analyses indicate that early fungi evolved digesting cell walls of algal ancestors of land plants.</title>
        <authorList>
            <person name="Chang Y."/>
            <person name="Wang S."/>
            <person name="Sekimoto S."/>
            <person name="Aerts A.L."/>
            <person name="Choi C."/>
            <person name="Clum A."/>
            <person name="LaButti K.M."/>
            <person name="Lindquist E.A."/>
            <person name="Yee Ngan C."/>
            <person name="Ohm R.A."/>
            <person name="Salamov A.A."/>
            <person name="Grigoriev I.V."/>
            <person name="Spatafora J.W."/>
            <person name="Berbee M.L."/>
        </authorList>
    </citation>
    <scope>NUCLEOTIDE SEQUENCE [LARGE SCALE GENOMIC DNA]</scope>
    <source>
        <strain evidence="2 3">NRRL 28638</strain>
    </source>
</reference>
<sequence length="223" mass="25279">MQLNPFSLFLALASTSAVFAQDTTDSKQNQCFDTKNNFTDHINGPECLCQNKQVVPILSNYFVNNFSQCYNSTSLYFSSMKSICSNACFAPTVIGSEYIQQYCPQTKNTAPDYQASSYGNSTSKIPSKNLVYRSWANMNISKLACSRYSANDTYCLEKLYRVQTHYSSSQVGIDVSNHTDEICDRCNKRFVKELDDPMLVPMVYIHQLVDPVGIFNFIKKTCF</sequence>
<proteinExistence type="predicted"/>
<dbReference type="AlphaFoldDB" id="A0A137NWT2"/>
<dbReference type="Proteomes" id="UP000070444">
    <property type="component" value="Unassembled WGS sequence"/>
</dbReference>
<evidence type="ECO:0000256" key="1">
    <source>
        <dbReference type="SAM" id="SignalP"/>
    </source>
</evidence>
<evidence type="ECO:0000313" key="2">
    <source>
        <dbReference type="EMBL" id="KXN67158.1"/>
    </source>
</evidence>
<organism evidence="2 3">
    <name type="scientific">Conidiobolus coronatus (strain ATCC 28846 / CBS 209.66 / NRRL 28638)</name>
    <name type="common">Delacroixia coronata</name>
    <dbReference type="NCBI Taxonomy" id="796925"/>
    <lineage>
        <taxon>Eukaryota</taxon>
        <taxon>Fungi</taxon>
        <taxon>Fungi incertae sedis</taxon>
        <taxon>Zoopagomycota</taxon>
        <taxon>Entomophthoromycotina</taxon>
        <taxon>Entomophthoromycetes</taxon>
        <taxon>Entomophthorales</taxon>
        <taxon>Ancylistaceae</taxon>
        <taxon>Conidiobolus</taxon>
    </lineage>
</organism>
<evidence type="ECO:0008006" key="4">
    <source>
        <dbReference type="Google" id="ProtNLM"/>
    </source>
</evidence>
<accession>A0A137NWT2</accession>
<keyword evidence="3" id="KW-1185">Reference proteome</keyword>
<keyword evidence="1" id="KW-0732">Signal</keyword>
<feature type="signal peptide" evidence="1">
    <location>
        <begin position="1"/>
        <end position="20"/>
    </location>
</feature>
<evidence type="ECO:0000313" key="3">
    <source>
        <dbReference type="Proteomes" id="UP000070444"/>
    </source>
</evidence>